<dbReference type="EMBL" id="JAATEN010000023">
    <property type="protein sequence ID" value="NJQ03318.1"/>
    <property type="molecule type" value="Genomic_DNA"/>
</dbReference>
<proteinExistence type="predicted"/>
<evidence type="ECO:0000256" key="1">
    <source>
        <dbReference type="SAM" id="MobiDB-lite"/>
    </source>
</evidence>
<feature type="compositionally biased region" description="Low complexity" evidence="1">
    <location>
        <begin position="148"/>
        <end position="159"/>
    </location>
</feature>
<comment type="caution">
    <text evidence="2">The sequence shown here is derived from an EMBL/GenBank/DDBJ whole genome shotgun (WGS) entry which is preliminary data.</text>
</comment>
<evidence type="ECO:0000313" key="3">
    <source>
        <dbReference type="Proteomes" id="UP000695264"/>
    </source>
</evidence>
<feature type="region of interest" description="Disordered" evidence="1">
    <location>
        <begin position="127"/>
        <end position="159"/>
    </location>
</feature>
<reference evidence="2 3" key="1">
    <citation type="submission" date="2020-03" db="EMBL/GenBank/DDBJ databases">
        <title>WGS of actinomycetes isolated from Thailand.</title>
        <authorList>
            <person name="Thawai C."/>
        </authorList>
    </citation>
    <scope>NUCLEOTIDE SEQUENCE [LARGE SCALE GENOMIC DNA]</scope>
    <source>
        <strain evidence="2 3">PLAI 1-29</strain>
    </source>
</reference>
<protein>
    <submittedName>
        <fullName evidence="2">Uncharacterized protein</fullName>
    </submittedName>
</protein>
<name>A0ABX1C3U3_9ACTN</name>
<gene>
    <name evidence="2" type="ORF">HCK00_23000</name>
</gene>
<sequence>MHDALDAVIADIREHRIAGGPGGFFTALRHIELLGHLAIRLAADAHHHLNEDQQTSSARHPAETLSQTAGHVGRAVAHYTLALTPLAARAKPGARASLDWQLDAIDRHRDLHAHLSHAHQALDEARASLTGPNPPPGSQGSTPPPPTTAARTNPRPLCR</sequence>
<keyword evidence="3" id="KW-1185">Reference proteome</keyword>
<accession>A0ABX1C3U3</accession>
<dbReference type="Proteomes" id="UP000695264">
    <property type="component" value="Unassembled WGS sequence"/>
</dbReference>
<evidence type="ECO:0000313" key="2">
    <source>
        <dbReference type="EMBL" id="NJQ03318.1"/>
    </source>
</evidence>
<organism evidence="2 3">
    <name type="scientific">Streptomyces zingiberis</name>
    <dbReference type="NCBI Taxonomy" id="2053010"/>
    <lineage>
        <taxon>Bacteria</taxon>
        <taxon>Bacillati</taxon>
        <taxon>Actinomycetota</taxon>
        <taxon>Actinomycetes</taxon>
        <taxon>Kitasatosporales</taxon>
        <taxon>Streptomycetaceae</taxon>
        <taxon>Streptomyces</taxon>
    </lineage>
</organism>
<feature type="compositionally biased region" description="Pro residues" evidence="1">
    <location>
        <begin position="132"/>
        <end position="147"/>
    </location>
</feature>
<dbReference type="RefSeq" id="WP_168103937.1">
    <property type="nucleotide sequence ID" value="NZ_JAATEN010000023.1"/>
</dbReference>